<dbReference type="Proteomes" id="UP000285430">
    <property type="component" value="Unassembled WGS sequence"/>
</dbReference>
<dbReference type="EMBL" id="QUTG01004692">
    <property type="protein sequence ID" value="RHY87447.1"/>
    <property type="molecule type" value="Genomic_DNA"/>
</dbReference>
<dbReference type="EMBL" id="QUTF01006288">
    <property type="protein sequence ID" value="RHZ40682.1"/>
    <property type="molecule type" value="Genomic_DNA"/>
</dbReference>
<dbReference type="Proteomes" id="UP000285712">
    <property type="component" value="Unassembled WGS sequence"/>
</dbReference>
<organism evidence="3 5">
    <name type="scientific">Aphanomyces astaci</name>
    <name type="common">Crayfish plague agent</name>
    <dbReference type="NCBI Taxonomy" id="112090"/>
    <lineage>
        <taxon>Eukaryota</taxon>
        <taxon>Sar</taxon>
        <taxon>Stramenopiles</taxon>
        <taxon>Oomycota</taxon>
        <taxon>Saprolegniomycetes</taxon>
        <taxon>Saprolegniales</taxon>
        <taxon>Verrucalvaceae</taxon>
        <taxon>Aphanomyces</taxon>
    </lineage>
</organism>
<dbReference type="Proteomes" id="UP000286510">
    <property type="component" value="Unassembled WGS sequence"/>
</dbReference>
<name>A0A397FQ96_APHAT</name>
<dbReference type="PANTHER" id="PTHR31827">
    <property type="entry name" value="EMB|CAB89363.1"/>
    <property type="match status" value="1"/>
</dbReference>
<comment type="caution">
    <text evidence="3">The sequence shown here is derived from an EMBL/GenBank/DDBJ whole genome shotgun (WGS) entry which is preliminary data.</text>
</comment>
<evidence type="ECO:0000313" key="6">
    <source>
        <dbReference type="Proteomes" id="UP000285430"/>
    </source>
</evidence>
<accession>A0A397FQ96</accession>
<evidence type="ECO:0000313" key="4">
    <source>
        <dbReference type="EMBL" id="RHZ40682.1"/>
    </source>
</evidence>
<evidence type="ECO:0000313" key="8">
    <source>
        <dbReference type="Proteomes" id="UP000286510"/>
    </source>
</evidence>
<sequence>MPPRCFFNQCPHPATNINGVYKCVNHRYRAKCNVEACPNQAYARNMCVRHGGKATCKVDTCQSKCRVGDYCIRHGPTATRPRCSADSCDKLAHPATGKCSLHGGGHRFCKLEGCFSKGQHGDGLCSFHRHVQRAQTPAPEDTTDDSTDDDEDNAELMALLMNSEWALDSLCVPEITPPCNTSMVDLLDPMFLFSSAF</sequence>
<dbReference type="Proteomes" id="UP000266196">
    <property type="component" value="Unassembled WGS sequence"/>
</dbReference>
<dbReference type="EMBL" id="QUTH01003558">
    <property type="protein sequence ID" value="RHZ18610.1"/>
    <property type="molecule type" value="Genomic_DNA"/>
</dbReference>
<dbReference type="AlphaFoldDB" id="A0A397FQ96"/>
<gene>
    <name evidence="4" type="ORF">DYB26_007046</name>
    <name evidence="3" type="ORF">DYB31_006402</name>
    <name evidence="1" type="ORF">DYB35_007970</name>
    <name evidence="2" type="ORF">DYB37_009314</name>
</gene>
<proteinExistence type="predicted"/>
<evidence type="ECO:0000313" key="5">
    <source>
        <dbReference type="Proteomes" id="UP000266196"/>
    </source>
</evidence>
<evidence type="ECO:0000313" key="7">
    <source>
        <dbReference type="Proteomes" id="UP000285712"/>
    </source>
</evidence>
<evidence type="ECO:0000313" key="2">
    <source>
        <dbReference type="EMBL" id="RHZ18610.1"/>
    </source>
</evidence>
<reference evidence="5 6" key="1">
    <citation type="submission" date="2018-08" db="EMBL/GenBank/DDBJ databases">
        <title>Aphanomyces genome sequencing and annotation.</title>
        <authorList>
            <person name="Minardi D."/>
            <person name="Oidtmann B."/>
            <person name="Van Der Giezen M."/>
            <person name="Studholme D.J."/>
        </authorList>
    </citation>
    <scope>NUCLEOTIDE SEQUENCE [LARGE SCALE GENOMIC DNA]</scope>
    <source>
        <strain evidence="3 5">197901</strain>
        <strain evidence="2 6">Da</strain>
        <strain evidence="4 8">FDL457</strain>
        <strain evidence="1 7">Sv</strain>
    </source>
</reference>
<dbReference type="EMBL" id="QUTE01005763">
    <property type="protein sequence ID" value="RHZ34880.1"/>
    <property type="molecule type" value="Genomic_DNA"/>
</dbReference>
<dbReference type="VEuPathDB" id="FungiDB:H257_13254"/>
<protein>
    <submittedName>
        <fullName evidence="3">Uncharacterized protein</fullName>
    </submittedName>
</protein>
<dbReference type="PANTHER" id="PTHR31827:SF1">
    <property type="entry name" value="EMB|CAB89363.1"/>
    <property type="match status" value="1"/>
</dbReference>
<evidence type="ECO:0000313" key="1">
    <source>
        <dbReference type="EMBL" id="RHY87447.1"/>
    </source>
</evidence>
<evidence type="ECO:0000313" key="3">
    <source>
        <dbReference type="EMBL" id="RHZ34880.1"/>
    </source>
</evidence>